<comment type="caution">
    <text evidence="1">The sequence shown here is derived from an EMBL/GenBank/DDBJ whole genome shotgun (WGS) entry which is preliminary data.</text>
</comment>
<protein>
    <submittedName>
        <fullName evidence="1">Uncharacterized protein</fullName>
    </submittedName>
</protein>
<dbReference type="EMBL" id="AQFT01000092">
    <property type="protein sequence ID" value="EMZ24748.1"/>
    <property type="molecule type" value="Genomic_DNA"/>
</dbReference>
<dbReference type="PATRIC" id="fig|1235802.3.peg.3229"/>
<dbReference type="HOGENOM" id="CLU_2287296_0_0_9"/>
<dbReference type="Proteomes" id="UP000012589">
    <property type="component" value="Unassembled WGS sequence"/>
</dbReference>
<keyword evidence="2" id="KW-1185">Reference proteome</keyword>
<dbReference type="AlphaFoldDB" id="N2AE53"/>
<name>N2AE53_9FIRM</name>
<organism evidence="1 2">
    <name type="scientific">Eubacterium plexicaudatum ASF492</name>
    <dbReference type="NCBI Taxonomy" id="1235802"/>
    <lineage>
        <taxon>Bacteria</taxon>
        <taxon>Bacillati</taxon>
        <taxon>Bacillota</taxon>
        <taxon>Clostridia</taxon>
        <taxon>Eubacteriales</taxon>
        <taxon>Eubacteriaceae</taxon>
        <taxon>Eubacterium</taxon>
    </lineage>
</organism>
<gene>
    <name evidence="1" type="ORF">C823_03052</name>
</gene>
<evidence type="ECO:0000313" key="1">
    <source>
        <dbReference type="EMBL" id="EMZ24748.1"/>
    </source>
</evidence>
<proteinExistence type="predicted"/>
<dbReference type="eggNOG" id="ENOG502ZNPB">
    <property type="taxonomic scope" value="Bacteria"/>
</dbReference>
<sequence>MIADKDPYIQSAYRQLQFISQDKQKQLEYEAREKAILDYNQSIFEAEQRGMERGMEHGIKCGMERICKLQDLLLQHNRFDDLARSSKDADYRQLLFEEFGI</sequence>
<reference evidence="1 2" key="1">
    <citation type="journal article" date="2014" name="Genome Announc.">
        <title>Draft genome sequences of the altered schaedler flora, a defined bacterial community from gnotobiotic mice.</title>
        <authorList>
            <person name="Wannemuehler M.J."/>
            <person name="Overstreet A.M."/>
            <person name="Ward D.V."/>
            <person name="Phillips G.J."/>
        </authorList>
    </citation>
    <scope>NUCLEOTIDE SEQUENCE [LARGE SCALE GENOMIC DNA]</scope>
    <source>
        <strain evidence="1 2">ASF492</strain>
    </source>
</reference>
<evidence type="ECO:0000313" key="2">
    <source>
        <dbReference type="Proteomes" id="UP000012589"/>
    </source>
</evidence>
<accession>N2AE53</accession>